<dbReference type="AlphaFoldDB" id="A0A1I1ZXR8"/>
<dbReference type="PANTHER" id="PTHR23026:SF90">
    <property type="entry name" value="IODOTYROSINE DEIODINASE 1"/>
    <property type="match status" value="1"/>
</dbReference>
<reference evidence="5 6" key="1">
    <citation type="submission" date="2016-10" db="EMBL/GenBank/DDBJ databases">
        <authorList>
            <person name="de Groot N.N."/>
        </authorList>
    </citation>
    <scope>NUCLEOTIDE SEQUENCE [LARGE SCALE GENOMIC DNA]</scope>
    <source>
        <strain evidence="5 6">DSM 23995</strain>
    </source>
</reference>
<gene>
    <name evidence="5" type="ORF">SAMN05192532_101518</name>
</gene>
<dbReference type="InterPro" id="IPR050627">
    <property type="entry name" value="Nitroreductase/BluB"/>
</dbReference>
<dbReference type="OrthoDB" id="9782629at2"/>
<proteinExistence type="predicted"/>
<dbReference type="PANTHER" id="PTHR23026">
    <property type="entry name" value="NADPH NITROREDUCTASE"/>
    <property type="match status" value="1"/>
</dbReference>
<keyword evidence="1" id="KW-0285">Flavoprotein</keyword>
<dbReference type="Pfam" id="PF00881">
    <property type="entry name" value="Nitroreductase"/>
    <property type="match status" value="1"/>
</dbReference>
<evidence type="ECO:0000313" key="5">
    <source>
        <dbReference type="EMBL" id="SFE36482.1"/>
    </source>
</evidence>
<evidence type="ECO:0000256" key="3">
    <source>
        <dbReference type="ARBA" id="ARBA00023002"/>
    </source>
</evidence>
<keyword evidence="2" id="KW-0288">FMN</keyword>
<dbReference type="SUPFAM" id="SSF55469">
    <property type="entry name" value="FMN-dependent nitroreductase-like"/>
    <property type="match status" value="1"/>
</dbReference>
<dbReference type="Proteomes" id="UP000199516">
    <property type="component" value="Unassembled WGS sequence"/>
</dbReference>
<keyword evidence="3" id="KW-0560">Oxidoreductase</keyword>
<dbReference type="InterPro" id="IPR000415">
    <property type="entry name" value="Nitroreductase-like"/>
</dbReference>
<evidence type="ECO:0000313" key="6">
    <source>
        <dbReference type="Proteomes" id="UP000199516"/>
    </source>
</evidence>
<keyword evidence="6" id="KW-1185">Reference proteome</keyword>
<dbReference type="RefSeq" id="WP_091656932.1">
    <property type="nucleotide sequence ID" value="NZ_FONT01000001.1"/>
</dbReference>
<organism evidence="5 6">
    <name type="scientific">Alteribacillus iranensis</name>
    <dbReference type="NCBI Taxonomy" id="930128"/>
    <lineage>
        <taxon>Bacteria</taxon>
        <taxon>Bacillati</taxon>
        <taxon>Bacillota</taxon>
        <taxon>Bacilli</taxon>
        <taxon>Bacillales</taxon>
        <taxon>Bacillaceae</taxon>
        <taxon>Alteribacillus</taxon>
    </lineage>
</organism>
<evidence type="ECO:0000256" key="2">
    <source>
        <dbReference type="ARBA" id="ARBA00022643"/>
    </source>
</evidence>
<dbReference type="Gene3D" id="3.40.109.10">
    <property type="entry name" value="NADH Oxidase"/>
    <property type="match status" value="1"/>
</dbReference>
<dbReference type="InterPro" id="IPR012825">
    <property type="entry name" value="BluB"/>
</dbReference>
<dbReference type="NCBIfam" id="TIGR02476">
    <property type="entry name" value="BluB"/>
    <property type="match status" value="1"/>
</dbReference>
<dbReference type="InterPro" id="IPR029479">
    <property type="entry name" value="Nitroreductase"/>
</dbReference>
<accession>A0A1I1ZXR8</accession>
<dbReference type="STRING" id="930128.SAMN05192532_101518"/>
<sequence length="224" mass="25537">MNKFTDAEREAVYKAIYTRRDVRSFLDKPLPDEAVFRILNAAHHAPSVGFMQPWNFILINHKDVKDKLAWAAEKERKALAIHYEGERETKFLELKVEGLKEAPLTICVTCDPTKGGSHVLGRNSIPETDMMSTACAIQNMWLASCAEGIAMGWVSFYKKNDIRDILDIPPHIDPTALISLGYTDTYPEKPILETVNWEQRQEMEPLIFHNTWGNKEKTASSSQE</sequence>
<evidence type="ECO:0000259" key="4">
    <source>
        <dbReference type="Pfam" id="PF00881"/>
    </source>
</evidence>
<dbReference type="GO" id="GO:0016491">
    <property type="term" value="F:oxidoreductase activity"/>
    <property type="evidence" value="ECO:0007669"/>
    <property type="project" value="UniProtKB-KW"/>
</dbReference>
<dbReference type="EMBL" id="FONT01000001">
    <property type="protein sequence ID" value="SFE36482.1"/>
    <property type="molecule type" value="Genomic_DNA"/>
</dbReference>
<feature type="domain" description="Nitroreductase" evidence="4">
    <location>
        <begin position="16"/>
        <end position="182"/>
    </location>
</feature>
<evidence type="ECO:0000256" key="1">
    <source>
        <dbReference type="ARBA" id="ARBA00022630"/>
    </source>
</evidence>
<name>A0A1I1ZXR8_9BACI</name>
<protein>
    <submittedName>
        <fullName evidence="5">Cob(II)yrinic acid a,c-diamide reductase</fullName>
    </submittedName>
</protein>